<evidence type="ECO:0000256" key="7">
    <source>
        <dbReference type="ARBA" id="ARBA00023243"/>
    </source>
</evidence>
<dbReference type="GO" id="GO:0015979">
    <property type="term" value="P:photosynthesis"/>
    <property type="evidence" value="ECO:0007669"/>
    <property type="project" value="UniProtKB-KW"/>
</dbReference>
<accession>A0ABD3MDA5</accession>
<evidence type="ECO:0008006" key="12">
    <source>
        <dbReference type="Google" id="ProtNLM"/>
    </source>
</evidence>
<evidence type="ECO:0000256" key="6">
    <source>
        <dbReference type="ARBA" id="ARBA00022640"/>
    </source>
</evidence>
<evidence type="ECO:0000256" key="8">
    <source>
        <dbReference type="PIRSR" id="PIRSR601344-1"/>
    </source>
</evidence>
<dbReference type="Proteomes" id="UP001530293">
    <property type="component" value="Unassembled WGS sequence"/>
</dbReference>
<keyword evidence="9" id="KW-0732">Signal</keyword>
<feature type="binding site" description="axial binding residue" evidence="8">
    <location>
        <position position="98"/>
    </location>
    <ligand>
        <name>chlorophyll b</name>
        <dbReference type="ChEBI" id="CHEBI:61721"/>
        <label>1</label>
    </ligand>
    <ligandPart>
        <name>Mg</name>
        <dbReference type="ChEBI" id="CHEBI:25107"/>
    </ligandPart>
</feature>
<evidence type="ECO:0000256" key="9">
    <source>
        <dbReference type="SAM" id="SignalP"/>
    </source>
</evidence>
<comment type="caution">
    <text evidence="10">The sequence shown here is derived from an EMBL/GenBank/DDBJ whole genome shotgun (WGS) entry which is preliminary data.</text>
</comment>
<feature type="binding site" evidence="8">
    <location>
        <position position="207"/>
    </location>
    <ligand>
        <name>chlorophyll a</name>
        <dbReference type="ChEBI" id="CHEBI:58416"/>
        <label>1</label>
    </ligand>
</feature>
<organism evidence="10 11">
    <name type="scientific">Discostella pseudostelligera</name>
    <dbReference type="NCBI Taxonomy" id="259834"/>
    <lineage>
        <taxon>Eukaryota</taxon>
        <taxon>Sar</taxon>
        <taxon>Stramenopiles</taxon>
        <taxon>Ochrophyta</taxon>
        <taxon>Bacillariophyta</taxon>
        <taxon>Coscinodiscophyceae</taxon>
        <taxon>Thalassiosirophycidae</taxon>
        <taxon>Stephanodiscales</taxon>
        <taxon>Stephanodiscaceae</taxon>
        <taxon>Discostella</taxon>
    </lineage>
</organism>
<name>A0ABD3MDA5_9STRA</name>
<dbReference type="GO" id="GO:0030076">
    <property type="term" value="C:light-harvesting complex"/>
    <property type="evidence" value="ECO:0007669"/>
    <property type="project" value="UniProtKB-KW"/>
</dbReference>
<dbReference type="InterPro" id="IPR022796">
    <property type="entry name" value="Chloroa_b-bind"/>
</dbReference>
<dbReference type="SUPFAM" id="SSF103511">
    <property type="entry name" value="Chlorophyll a-b binding protein"/>
    <property type="match status" value="1"/>
</dbReference>
<feature type="binding site" evidence="8">
    <location>
        <position position="202"/>
    </location>
    <ligand>
        <name>chlorophyll a</name>
        <dbReference type="ChEBI" id="CHEBI:58416"/>
        <label>1</label>
    </ligand>
</feature>
<keyword evidence="8" id="KW-0157">Chromophore</keyword>
<proteinExistence type="inferred from homology"/>
<keyword evidence="4" id="KW-0150">Chloroplast</keyword>
<dbReference type="InterPro" id="IPR001344">
    <property type="entry name" value="Chloro_AB-bd_pln"/>
</dbReference>
<evidence type="ECO:0000256" key="3">
    <source>
        <dbReference type="ARBA" id="ARBA00005933"/>
    </source>
</evidence>
<comment type="subcellular location">
    <subcellularLocation>
        <location evidence="2">Plastid</location>
        <location evidence="2">Chloroplast</location>
    </subcellularLocation>
</comment>
<keyword evidence="6" id="KW-0934">Plastid</keyword>
<feature type="binding site" evidence="8">
    <location>
        <position position="93"/>
    </location>
    <ligand>
        <name>chlorophyll a</name>
        <dbReference type="ChEBI" id="CHEBI:58416"/>
        <label>1</label>
    </ligand>
</feature>
<evidence type="ECO:0000256" key="1">
    <source>
        <dbReference type="ARBA" id="ARBA00004022"/>
    </source>
</evidence>
<feature type="binding site" evidence="8">
    <location>
        <position position="96"/>
    </location>
    <ligand>
        <name>chlorophyll a</name>
        <dbReference type="ChEBI" id="CHEBI:58416"/>
        <label>1</label>
    </ligand>
</feature>
<evidence type="ECO:0000256" key="4">
    <source>
        <dbReference type="ARBA" id="ARBA00022528"/>
    </source>
</evidence>
<keyword evidence="8" id="KW-0148">Chlorophyll</keyword>
<gene>
    <name evidence="10" type="ORF">ACHAWU_008274</name>
</gene>
<feature type="chain" id="PRO_5044884539" description="Chlorophyll a-b binding protein, chloroplastic" evidence="9">
    <location>
        <begin position="16"/>
        <end position="252"/>
    </location>
</feature>
<evidence type="ECO:0000256" key="2">
    <source>
        <dbReference type="ARBA" id="ARBA00004229"/>
    </source>
</evidence>
<reference evidence="10 11" key="1">
    <citation type="submission" date="2024-10" db="EMBL/GenBank/DDBJ databases">
        <title>Updated reference genomes for cyclostephanoid diatoms.</title>
        <authorList>
            <person name="Roberts W.R."/>
            <person name="Alverson A.J."/>
        </authorList>
    </citation>
    <scope>NUCLEOTIDE SEQUENCE [LARGE SCALE GENOMIC DNA]</scope>
    <source>
        <strain evidence="10 11">AJA232-27</strain>
    </source>
</reference>
<comment type="function">
    <text evidence="1">The light-harvesting complex (LHC) functions as a light receptor, it captures and delivers excitation energy to photosystems with which it is closely associated. Energy is transferred from the carotenoid and chlorophyll C (or B) to chlorophyll A and the photosynthetic reaction centers where it is used to synthesize ATP and reducing power.</text>
</comment>
<dbReference type="GO" id="GO:0009507">
    <property type="term" value="C:chloroplast"/>
    <property type="evidence" value="ECO:0007669"/>
    <property type="project" value="UniProtKB-SubCell"/>
</dbReference>
<dbReference type="EMBL" id="JALLBG020000228">
    <property type="protein sequence ID" value="KAL3758520.1"/>
    <property type="molecule type" value="Genomic_DNA"/>
</dbReference>
<feature type="binding site" evidence="8">
    <location>
        <position position="219"/>
    </location>
    <ligand>
        <name>chlorophyll a</name>
        <dbReference type="ChEBI" id="CHEBI:58416"/>
        <label>1</label>
    </ligand>
</feature>
<feature type="signal peptide" evidence="9">
    <location>
        <begin position="1"/>
        <end position="15"/>
    </location>
</feature>
<evidence type="ECO:0000256" key="5">
    <source>
        <dbReference type="ARBA" id="ARBA00022531"/>
    </source>
</evidence>
<feature type="binding site" description="axial binding residue" evidence="8">
    <location>
        <position position="165"/>
    </location>
    <ligand>
        <name>chlorophyll b</name>
        <dbReference type="ChEBI" id="CHEBI:61721"/>
        <label>1</label>
    </ligand>
    <ligandPart>
        <name>Mg</name>
        <dbReference type="ChEBI" id="CHEBI:25107"/>
    </ligandPart>
</feature>
<dbReference type="PANTHER" id="PTHR21649">
    <property type="entry name" value="CHLOROPHYLL A/B BINDING PROTEIN"/>
    <property type="match status" value="1"/>
</dbReference>
<dbReference type="Gene3D" id="1.10.3460.10">
    <property type="entry name" value="Chlorophyll a/b binding protein domain"/>
    <property type="match status" value="1"/>
</dbReference>
<keyword evidence="5" id="KW-0602">Photosynthesis</keyword>
<sequence>MKVAALSLLVGSAAAFAPAQTGKATTALNAKPFVEGTKALPYGSSPSTLDGSLPGDVGFDPIGFSTAPFASFNNPLYVEGNFMTDLEWLREAELTHGRIAQLAVVGFIWPGLFGTFPGSEEFGGVDAYSELNPFKALTTVPESALYQIVAGMAWVEYRRVTRIKEQGKNRVVGDIGIGYPGAWNPLGFNYTPEEYAEKQLQEIKHCRLAMLGAFGLICQAVNSGTDVVSQLSPAFVFPEYAAKAGYFLPEGI</sequence>
<keyword evidence="11" id="KW-1185">Reference proteome</keyword>
<dbReference type="Pfam" id="PF00504">
    <property type="entry name" value="Chloroa_b-bind"/>
    <property type="match status" value="1"/>
</dbReference>
<feature type="binding site" evidence="8">
    <location>
        <position position="65"/>
    </location>
    <ligand>
        <name>chlorophyll a</name>
        <dbReference type="ChEBI" id="CHEBI:58416"/>
        <label>1</label>
    </ligand>
</feature>
<evidence type="ECO:0000313" key="10">
    <source>
        <dbReference type="EMBL" id="KAL3758520.1"/>
    </source>
</evidence>
<protein>
    <recommendedName>
        <fullName evidence="12">Chlorophyll a-b binding protein, chloroplastic</fullName>
    </recommendedName>
</protein>
<evidence type="ECO:0000313" key="11">
    <source>
        <dbReference type="Proteomes" id="UP001530293"/>
    </source>
</evidence>
<keyword evidence="7" id="KW-0437">Light-harvesting polypeptide</keyword>
<comment type="similarity">
    <text evidence="3">Belongs to the fucoxanthin chlorophyll protein family.</text>
</comment>
<dbReference type="AlphaFoldDB" id="A0ABD3MDA5"/>